<gene>
    <name evidence="1" type="ORF">KI387_017927</name>
</gene>
<proteinExistence type="predicted"/>
<protein>
    <submittedName>
        <fullName evidence="1">Uncharacterized protein</fullName>
    </submittedName>
</protein>
<name>A0AA38GJV8_TAXCH</name>
<dbReference type="AlphaFoldDB" id="A0AA38GJV8"/>
<feature type="non-terminal residue" evidence="1">
    <location>
        <position position="163"/>
    </location>
</feature>
<dbReference type="EMBL" id="JAHRHJ020000003">
    <property type="protein sequence ID" value="KAH9323288.1"/>
    <property type="molecule type" value="Genomic_DNA"/>
</dbReference>
<sequence length="163" mass="18213">MAMEIDEVAPKEKGKARIEDTMKSESDIVRDGFAGLAKVTPILKLISDILLMHAHVFGVVLRWDSKSSQGSVPCQGAEISGHVGLLYHVLHRILPYPMDKKSKNNGKEWREKLSEKASWFLVVICGRSNDGRRRVIDLDHPEAPKFVNLILEALEALIRTAST</sequence>
<keyword evidence="2" id="KW-1185">Reference proteome</keyword>
<evidence type="ECO:0000313" key="1">
    <source>
        <dbReference type="EMBL" id="KAH9323288.1"/>
    </source>
</evidence>
<comment type="caution">
    <text evidence="1">The sequence shown here is derived from an EMBL/GenBank/DDBJ whole genome shotgun (WGS) entry which is preliminary data.</text>
</comment>
<accession>A0AA38GJV8</accession>
<evidence type="ECO:0000313" key="2">
    <source>
        <dbReference type="Proteomes" id="UP000824469"/>
    </source>
</evidence>
<organism evidence="1 2">
    <name type="scientific">Taxus chinensis</name>
    <name type="common">Chinese yew</name>
    <name type="synonym">Taxus wallichiana var. chinensis</name>
    <dbReference type="NCBI Taxonomy" id="29808"/>
    <lineage>
        <taxon>Eukaryota</taxon>
        <taxon>Viridiplantae</taxon>
        <taxon>Streptophyta</taxon>
        <taxon>Embryophyta</taxon>
        <taxon>Tracheophyta</taxon>
        <taxon>Spermatophyta</taxon>
        <taxon>Pinopsida</taxon>
        <taxon>Pinidae</taxon>
        <taxon>Conifers II</taxon>
        <taxon>Cupressales</taxon>
        <taxon>Taxaceae</taxon>
        <taxon>Taxus</taxon>
    </lineage>
</organism>
<dbReference type="Proteomes" id="UP000824469">
    <property type="component" value="Unassembled WGS sequence"/>
</dbReference>
<reference evidence="1 2" key="1">
    <citation type="journal article" date="2021" name="Nat. Plants">
        <title>The Taxus genome provides insights into paclitaxel biosynthesis.</title>
        <authorList>
            <person name="Xiong X."/>
            <person name="Gou J."/>
            <person name="Liao Q."/>
            <person name="Li Y."/>
            <person name="Zhou Q."/>
            <person name="Bi G."/>
            <person name="Li C."/>
            <person name="Du R."/>
            <person name="Wang X."/>
            <person name="Sun T."/>
            <person name="Guo L."/>
            <person name="Liang H."/>
            <person name="Lu P."/>
            <person name="Wu Y."/>
            <person name="Zhang Z."/>
            <person name="Ro D.K."/>
            <person name="Shang Y."/>
            <person name="Huang S."/>
            <person name="Yan J."/>
        </authorList>
    </citation>
    <scope>NUCLEOTIDE SEQUENCE [LARGE SCALE GENOMIC DNA]</scope>
    <source>
        <strain evidence="1">Ta-2019</strain>
    </source>
</reference>